<sequence length="159" mass="18393">MREWCEMAEANSSSSTHHLPAFPLSVLTEVTTWCVSKHECYHREYWTEITSETAADHPYFKPCEMMQVFSLRLSTPADHPADVYGTFSVRDGWEPLPNYLFKRPRDDPARVPEGCSFLPLRNPCRGMYVLQYVLLDVDLWMKQEGDGSADKLLSVSWVR</sequence>
<keyword evidence="3" id="KW-1185">Reference proteome</keyword>
<dbReference type="PANTHER" id="PTHR33065:SF117">
    <property type="entry name" value="OS01G0590200 PROTEIN"/>
    <property type="match status" value="1"/>
</dbReference>
<dbReference type="OrthoDB" id="613498at2759"/>
<name>A0A2T7D5S3_9POAL</name>
<feature type="domain" description="DUF6598" evidence="1">
    <location>
        <begin position="65"/>
        <end position="155"/>
    </location>
</feature>
<dbReference type="Proteomes" id="UP000244336">
    <property type="component" value="Chromosome 6"/>
</dbReference>
<evidence type="ECO:0000259" key="1">
    <source>
        <dbReference type="Pfam" id="PF20241"/>
    </source>
</evidence>
<protein>
    <recommendedName>
        <fullName evidence="1">DUF6598 domain-containing protein</fullName>
    </recommendedName>
</protein>
<dbReference type="EMBL" id="CM009754">
    <property type="protein sequence ID" value="PUZ50938.1"/>
    <property type="molecule type" value="Genomic_DNA"/>
</dbReference>
<evidence type="ECO:0000313" key="2">
    <source>
        <dbReference type="EMBL" id="PUZ50938.1"/>
    </source>
</evidence>
<accession>A0A2T7D5S3</accession>
<evidence type="ECO:0000313" key="3">
    <source>
        <dbReference type="Proteomes" id="UP000244336"/>
    </source>
</evidence>
<reference evidence="2 3" key="1">
    <citation type="submission" date="2018-04" db="EMBL/GenBank/DDBJ databases">
        <title>WGS assembly of Panicum hallii var. hallii HAL2.</title>
        <authorList>
            <person name="Lovell J."/>
            <person name="Jenkins J."/>
            <person name="Lowry D."/>
            <person name="Mamidi S."/>
            <person name="Sreedasyam A."/>
            <person name="Weng X."/>
            <person name="Barry K."/>
            <person name="Bonette J."/>
            <person name="Campitelli B."/>
            <person name="Daum C."/>
            <person name="Gordon S."/>
            <person name="Gould B."/>
            <person name="Lipzen A."/>
            <person name="MacQueen A."/>
            <person name="Palacio-Mejia J."/>
            <person name="Plott C."/>
            <person name="Shakirov E."/>
            <person name="Shu S."/>
            <person name="Yoshinaga Y."/>
            <person name="Zane M."/>
            <person name="Rokhsar D."/>
            <person name="Grimwood J."/>
            <person name="Schmutz J."/>
            <person name="Juenger T."/>
        </authorList>
    </citation>
    <scope>NUCLEOTIDE SEQUENCE [LARGE SCALE GENOMIC DNA]</scope>
    <source>
        <strain evidence="3">cv. HAL2</strain>
    </source>
</reference>
<proteinExistence type="predicted"/>
<dbReference type="InterPro" id="IPR046533">
    <property type="entry name" value="DUF6598"/>
</dbReference>
<dbReference type="Pfam" id="PF20241">
    <property type="entry name" value="DUF6598"/>
    <property type="match status" value="1"/>
</dbReference>
<dbReference type="AlphaFoldDB" id="A0A2T7D5S3"/>
<dbReference type="STRING" id="1504633.A0A2T7D5S3"/>
<gene>
    <name evidence="2" type="ORF">GQ55_6G116600</name>
</gene>
<dbReference type="Gramene" id="PUZ50938">
    <property type="protein sequence ID" value="PUZ50938"/>
    <property type="gene ID" value="GQ55_6G116600"/>
</dbReference>
<organism evidence="2 3">
    <name type="scientific">Panicum hallii var. hallii</name>
    <dbReference type="NCBI Taxonomy" id="1504633"/>
    <lineage>
        <taxon>Eukaryota</taxon>
        <taxon>Viridiplantae</taxon>
        <taxon>Streptophyta</taxon>
        <taxon>Embryophyta</taxon>
        <taxon>Tracheophyta</taxon>
        <taxon>Spermatophyta</taxon>
        <taxon>Magnoliopsida</taxon>
        <taxon>Liliopsida</taxon>
        <taxon>Poales</taxon>
        <taxon>Poaceae</taxon>
        <taxon>PACMAD clade</taxon>
        <taxon>Panicoideae</taxon>
        <taxon>Panicodae</taxon>
        <taxon>Paniceae</taxon>
        <taxon>Panicinae</taxon>
        <taxon>Panicum</taxon>
        <taxon>Panicum sect. Panicum</taxon>
    </lineage>
</organism>
<dbReference type="PANTHER" id="PTHR33065">
    <property type="entry name" value="OS07G0486400 PROTEIN"/>
    <property type="match status" value="1"/>
</dbReference>